<accession>A0A085WK72</accession>
<comment type="caution">
    <text evidence="2">The sequence shown here is derived from an EMBL/GenBank/DDBJ whole genome shotgun (WGS) entry which is preliminary data.</text>
</comment>
<organism evidence="2 3">
    <name type="scientific">Hyalangium minutum</name>
    <dbReference type="NCBI Taxonomy" id="394096"/>
    <lineage>
        <taxon>Bacteria</taxon>
        <taxon>Pseudomonadati</taxon>
        <taxon>Myxococcota</taxon>
        <taxon>Myxococcia</taxon>
        <taxon>Myxococcales</taxon>
        <taxon>Cystobacterineae</taxon>
        <taxon>Archangiaceae</taxon>
        <taxon>Hyalangium</taxon>
    </lineage>
</organism>
<name>A0A085WK72_9BACT</name>
<sequence length="139" mass="15265">MGSASNDVRVEVAQLRAEVDRLRAELDEVKGVRRSTHAQSAETGTGGSGSQQEQQPQPIASSMVEGRVSKVSKRSIEVIDSETGEPYVLRLNEDSRARSGQRRIPVTRIRQGSEVRASFDLVAGDTYATQIDVLGKRRR</sequence>
<gene>
    <name evidence="2" type="ORF">DB31_7322</name>
</gene>
<dbReference type="AlphaFoldDB" id="A0A085WK72"/>
<evidence type="ECO:0000256" key="1">
    <source>
        <dbReference type="SAM" id="MobiDB-lite"/>
    </source>
</evidence>
<reference evidence="2 3" key="1">
    <citation type="submission" date="2014-04" db="EMBL/GenBank/DDBJ databases">
        <title>Genome assembly of Hyalangium minutum DSM 14724.</title>
        <authorList>
            <person name="Sharma G."/>
            <person name="Subramanian S."/>
        </authorList>
    </citation>
    <scope>NUCLEOTIDE SEQUENCE [LARGE SCALE GENOMIC DNA]</scope>
    <source>
        <strain evidence="2 3">DSM 14724</strain>
    </source>
</reference>
<keyword evidence="3" id="KW-1185">Reference proteome</keyword>
<keyword evidence="2" id="KW-0449">Lipoprotein</keyword>
<feature type="compositionally biased region" description="Low complexity" evidence="1">
    <location>
        <begin position="50"/>
        <end position="62"/>
    </location>
</feature>
<protein>
    <submittedName>
        <fullName evidence="2">Putative lipoprotein</fullName>
    </submittedName>
</protein>
<dbReference type="EMBL" id="JMCB01000006">
    <property type="protein sequence ID" value="KFE68085.1"/>
    <property type="molecule type" value="Genomic_DNA"/>
</dbReference>
<proteinExistence type="predicted"/>
<evidence type="ECO:0000313" key="2">
    <source>
        <dbReference type="EMBL" id="KFE68085.1"/>
    </source>
</evidence>
<feature type="region of interest" description="Disordered" evidence="1">
    <location>
        <begin position="26"/>
        <end position="68"/>
    </location>
</feature>
<evidence type="ECO:0000313" key="3">
    <source>
        <dbReference type="Proteomes" id="UP000028725"/>
    </source>
</evidence>
<dbReference type="Proteomes" id="UP000028725">
    <property type="component" value="Unassembled WGS sequence"/>
</dbReference>